<dbReference type="Gene3D" id="3.40.50.850">
    <property type="entry name" value="Isochorismatase-like"/>
    <property type="match status" value="1"/>
</dbReference>
<dbReference type="AlphaFoldDB" id="A0A9P7Z6F2"/>
<dbReference type="InterPro" id="IPR053152">
    <property type="entry name" value="Hydrolase_YcaC-like"/>
</dbReference>
<organism evidence="1 2">
    <name type="scientific">Calycina marina</name>
    <dbReference type="NCBI Taxonomy" id="1763456"/>
    <lineage>
        <taxon>Eukaryota</taxon>
        <taxon>Fungi</taxon>
        <taxon>Dikarya</taxon>
        <taxon>Ascomycota</taxon>
        <taxon>Pezizomycotina</taxon>
        <taxon>Leotiomycetes</taxon>
        <taxon>Helotiales</taxon>
        <taxon>Pezizellaceae</taxon>
        <taxon>Calycina</taxon>
    </lineage>
</organism>
<gene>
    <name evidence="1" type="ORF">BJ878DRAFT_281447</name>
</gene>
<keyword evidence="2" id="KW-1185">Reference proteome</keyword>
<evidence type="ECO:0008006" key="3">
    <source>
        <dbReference type="Google" id="ProtNLM"/>
    </source>
</evidence>
<reference evidence="1" key="1">
    <citation type="journal article" date="2021" name="IMA Fungus">
        <title>Genomic characterization of three marine fungi, including Emericellopsis atlantica sp. nov. with signatures of a generalist lifestyle and marine biomass degradation.</title>
        <authorList>
            <person name="Hagestad O.C."/>
            <person name="Hou L."/>
            <person name="Andersen J.H."/>
            <person name="Hansen E.H."/>
            <person name="Altermark B."/>
            <person name="Li C."/>
            <person name="Kuhnert E."/>
            <person name="Cox R.J."/>
            <person name="Crous P.W."/>
            <person name="Spatafora J.W."/>
            <person name="Lail K."/>
            <person name="Amirebrahimi M."/>
            <person name="Lipzen A."/>
            <person name="Pangilinan J."/>
            <person name="Andreopoulos W."/>
            <person name="Hayes R.D."/>
            <person name="Ng V."/>
            <person name="Grigoriev I.V."/>
            <person name="Jackson S.A."/>
            <person name="Sutton T.D.S."/>
            <person name="Dobson A.D.W."/>
            <person name="Rama T."/>
        </authorList>
    </citation>
    <scope>NUCLEOTIDE SEQUENCE</scope>
    <source>
        <strain evidence="1">TRa3180A</strain>
    </source>
</reference>
<dbReference type="EMBL" id="MU253803">
    <property type="protein sequence ID" value="KAG9246473.1"/>
    <property type="molecule type" value="Genomic_DNA"/>
</dbReference>
<dbReference type="PANTHER" id="PTHR43559">
    <property type="entry name" value="HYDROLASE YCAC-RELATED"/>
    <property type="match status" value="1"/>
</dbReference>
<proteinExistence type="predicted"/>
<dbReference type="InterPro" id="IPR036380">
    <property type="entry name" value="Isochorismatase-like_sf"/>
</dbReference>
<name>A0A9P7Z6F2_9HELO</name>
<protein>
    <recommendedName>
        <fullName evidence="3">Isochorismatase-like domain-containing protein</fullName>
    </recommendedName>
</protein>
<dbReference type="OrthoDB" id="167809at2759"/>
<dbReference type="SUPFAM" id="SSF52499">
    <property type="entry name" value="Isochorismatase-like hydrolases"/>
    <property type="match status" value="1"/>
</dbReference>
<evidence type="ECO:0000313" key="1">
    <source>
        <dbReference type="EMBL" id="KAG9246473.1"/>
    </source>
</evidence>
<accession>A0A9P7Z6F2</accession>
<evidence type="ECO:0000313" key="2">
    <source>
        <dbReference type="Proteomes" id="UP000887226"/>
    </source>
</evidence>
<dbReference type="PANTHER" id="PTHR43559:SF3">
    <property type="entry name" value="HYDROLASE YCAC-RELATED"/>
    <property type="match status" value="1"/>
</dbReference>
<sequence length="122" mass="13471">MQVGLFQIVGDLKPTYFKNTLISHGGIRKQFDIPAILTTSTQENLNGHLPREILDICPNTTRYPRPGEVNVWDNPDFPATLRGANKTQIIVAGILTGVCTELSAQSLRAGDLSVWINFEALH</sequence>
<comment type="caution">
    <text evidence="1">The sequence shown here is derived from an EMBL/GenBank/DDBJ whole genome shotgun (WGS) entry which is preliminary data.</text>
</comment>
<dbReference type="Proteomes" id="UP000887226">
    <property type="component" value="Unassembled WGS sequence"/>
</dbReference>